<reference evidence="2 3" key="1">
    <citation type="journal article" date="2011" name="J. Bacteriol.">
        <title>Genome sequence of 'Pedosphaera parvula' Ellin514, an aerobic Verrucomicrobial isolate from pasture soil.</title>
        <authorList>
            <person name="Kant R."/>
            <person name="van Passel M.W."/>
            <person name="Sangwan P."/>
            <person name="Palva A."/>
            <person name="Lucas S."/>
            <person name="Copeland A."/>
            <person name="Lapidus A."/>
            <person name="Glavina Del Rio T."/>
            <person name="Dalin E."/>
            <person name="Tice H."/>
            <person name="Bruce D."/>
            <person name="Goodwin L."/>
            <person name="Pitluck S."/>
            <person name="Chertkov O."/>
            <person name="Larimer F.W."/>
            <person name="Land M.L."/>
            <person name="Hauser L."/>
            <person name="Brettin T.S."/>
            <person name="Detter J.C."/>
            <person name="Han S."/>
            <person name="de Vos W.M."/>
            <person name="Janssen P.H."/>
            <person name="Smidt H."/>
        </authorList>
    </citation>
    <scope>NUCLEOTIDE SEQUENCE [LARGE SCALE GENOMIC DNA]</scope>
    <source>
        <strain evidence="2 3">Ellin514</strain>
    </source>
</reference>
<feature type="chain" id="PRO_5002894604" description="Glycoside hydrolase family 42 N-terminal domain-containing protein" evidence="1">
    <location>
        <begin position="26"/>
        <end position="428"/>
    </location>
</feature>
<evidence type="ECO:0000313" key="3">
    <source>
        <dbReference type="Proteomes" id="UP000003688"/>
    </source>
</evidence>
<comment type="caution">
    <text evidence="2">The sequence shown here is derived from an EMBL/GenBank/DDBJ whole genome shotgun (WGS) entry which is preliminary data.</text>
</comment>
<keyword evidence="1" id="KW-0732">Signal</keyword>
<evidence type="ECO:0000313" key="2">
    <source>
        <dbReference type="EMBL" id="EEF57451.1"/>
    </source>
</evidence>
<evidence type="ECO:0008006" key="4">
    <source>
        <dbReference type="Google" id="ProtNLM"/>
    </source>
</evidence>
<sequence precursor="true">MFMKKFIAFSVAVMLAAFLPGCVTHNKDLVGDGPRKSPHKATINQNMVLEIDGVKIFHVGFDVAPLPEALAPNGKNGIEELHDAGANFLQTGMGGAPWTEQSIEREQRWQDVAAKYGMHCWVRLRELGSQEPGHPEKEAMLKRVVSRFKDHPGMGVWNSVDEPEWGKHPVGPLVRGYQMIHELDLNHPVSINQAPRGAVESLRAYNVTCDITGADIYPVSYPPGTHSLLPNKEISMVGDYTKTMMEVAEGKKPVWMYLQIAWSGVVKPGKTLRFPTFPEERFMTYQAIINGARGIIYFGGNVSKAWNVEDTTYGWNWHFWNEVLKRVVEEIGEKSPLYPALAAGNSKLPVKVTGANNVEYCVRETGEDIYILACKREGDTVKVEFSGMPPVGGEGEVMFESSRKVLLKDGKFTDWFAPFEVHVYHFKR</sequence>
<feature type="signal peptide" evidence="1">
    <location>
        <begin position="1"/>
        <end position="25"/>
    </location>
</feature>
<dbReference type="SUPFAM" id="SSF51445">
    <property type="entry name" value="(Trans)glycosidases"/>
    <property type="match status" value="1"/>
</dbReference>
<accession>B9XRU0</accession>
<protein>
    <recommendedName>
        <fullName evidence="4">Glycoside hydrolase family 42 N-terminal domain-containing protein</fullName>
    </recommendedName>
</protein>
<dbReference type="STRING" id="320771.Cflav_PD0562"/>
<dbReference type="Gene3D" id="3.20.20.80">
    <property type="entry name" value="Glycosidases"/>
    <property type="match status" value="1"/>
</dbReference>
<evidence type="ECO:0000256" key="1">
    <source>
        <dbReference type="SAM" id="SignalP"/>
    </source>
</evidence>
<organism evidence="2 3">
    <name type="scientific">Pedosphaera parvula (strain Ellin514)</name>
    <dbReference type="NCBI Taxonomy" id="320771"/>
    <lineage>
        <taxon>Bacteria</taxon>
        <taxon>Pseudomonadati</taxon>
        <taxon>Verrucomicrobiota</taxon>
        <taxon>Pedosphaerae</taxon>
        <taxon>Pedosphaerales</taxon>
        <taxon>Pedosphaeraceae</taxon>
        <taxon>Pedosphaera</taxon>
    </lineage>
</organism>
<dbReference type="AlphaFoldDB" id="B9XRU0"/>
<dbReference type="EMBL" id="ABOX02000068">
    <property type="protein sequence ID" value="EEF57451.1"/>
    <property type="molecule type" value="Genomic_DNA"/>
</dbReference>
<proteinExistence type="predicted"/>
<keyword evidence="3" id="KW-1185">Reference proteome</keyword>
<name>B9XRU0_PEDPL</name>
<dbReference type="Proteomes" id="UP000003688">
    <property type="component" value="Unassembled WGS sequence"/>
</dbReference>
<dbReference type="InterPro" id="IPR017853">
    <property type="entry name" value="GH"/>
</dbReference>
<gene>
    <name evidence="2" type="ORF">Cflav_PD0562</name>
</gene>